<comment type="pathway">
    <text evidence="3 10">Glycan biosynthesis; glycogen biosynthesis.</text>
</comment>
<dbReference type="Gene3D" id="3.20.20.80">
    <property type="entry name" value="Glycosidases"/>
    <property type="match status" value="1"/>
</dbReference>
<dbReference type="NCBIfam" id="NF008967">
    <property type="entry name" value="PRK12313.1"/>
    <property type="match status" value="1"/>
</dbReference>
<evidence type="ECO:0000259" key="12">
    <source>
        <dbReference type="SMART" id="SM00642"/>
    </source>
</evidence>
<dbReference type="SUPFAM" id="SSF51011">
    <property type="entry name" value="Glycosyl hydrolase domain"/>
    <property type="match status" value="1"/>
</dbReference>
<keyword evidence="6 10" id="KW-0328">Glycosyltransferase</keyword>
<dbReference type="NCBIfam" id="TIGR01515">
    <property type="entry name" value="branching_enzym"/>
    <property type="match status" value="1"/>
</dbReference>
<evidence type="ECO:0000313" key="14">
    <source>
        <dbReference type="Proteomes" id="UP001432180"/>
    </source>
</evidence>
<dbReference type="SMART" id="SM00642">
    <property type="entry name" value="Aamy"/>
    <property type="match status" value="1"/>
</dbReference>
<organism evidence="13 14">
    <name type="scientific">Thiorhodovibrio winogradskyi</name>
    <dbReference type="NCBI Taxonomy" id="77007"/>
    <lineage>
        <taxon>Bacteria</taxon>
        <taxon>Pseudomonadati</taxon>
        <taxon>Pseudomonadota</taxon>
        <taxon>Gammaproteobacteria</taxon>
        <taxon>Chromatiales</taxon>
        <taxon>Chromatiaceae</taxon>
        <taxon>Thiorhodovibrio</taxon>
    </lineage>
</organism>
<dbReference type="GO" id="GO:0003844">
    <property type="term" value="F:1,4-alpha-glucan branching enzyme activity"/>
    <property type="evidence" value="ECO:0007669"/>
    <property type="project" value="UniProtKB-EC"/>
</dbReference>
<feature type="domain" description="Glycosyl hydrolase family 13 catalytic" evidence="12">
    <location>
        <begin position="261"/>
        <end position="628"/>
    </location>
</feature>
<dbReference type="EC" id="2.4.1.18" evidence="10"/>
<evidence type="ECO:0000256" key="8">
    <source>
        <dbReference type="ARBA" id="ARBA00023056"/>
    </source>
</evidence>
<dbReference type="PIRSF" id="PIRSF000463">
    <property type="entry name" value="GlgB"/>
    <property type="match status" value="1"/>
</dbReference>
<evidence type="ECO:0000256" key="5">
    <source>
        <dbReference type="ARBA" id="ARBA00022600"/>
    </source>
</evidence>
<keyword evidence="14" id="KW-1185">Reference proteome</keyword>
<dbReference type="InterPro" id="IPR006047">
    <property type="entry name" value="GH13_cat_dom"/>
</dbReference>
<accession>A0ABZ0S8M4</accession>
<dbReference type="Pfam" id="PF02922">
    <property type="entry name" value="CBM_48"/>
    <property type="match status" value="1"/>
</dbReference>
<feature type="active site" description="Nucleophile" evidence="10">
    <location>
        <position position="418"/>
    </location>
</feature>
<evidence type="ECO:0000256" key="11">
    <source>
        <dbReference type="SAM" id="MobiDB-lite"/>
    </source>
</evidence>
<feature type="compositionally biased region" description="Low complexity" evidence="11">
    <location>
        <begin position="758"/>
        <end position="788"/>
    </location>
</feature>
<evidence type="ECO:0000256" key="4">
    <source>
        <dbReference type="ARBA" id="ARBA00009000"/>
    </source>
</evidence>
<dbReference type="PANTHER" id="PTHR43651">
    <property type="entry name" value="1,4-ALPHA-GLUCAN-BRANCHING ENZYME"/>
    <property type="match status" value="1"/>
</dbReference>
<evidence type="ECO:0000256" key="7">
    <source>
        <dbReference type="ARBA" id="ARBA00022679"/>
    </source>
</evidence>
<dbReference type="Pfam" id="PF22019">
    <property type="entry name" value="GlgB_N"/>
    <property type="match status" value="1"/>
</dbReference>
<dbReference type="Gene3D" id="2.60.40.1180">
    <property type="entry name" value="Golgi alpha-mannosidase II"/>
    <property type="match status" value="1"/>
</dbReference>
<dbReference type="NCBIfam" id="NF003811">
    <property type="entry name" value="PRK05402.1"/>
    <property type="match status" value="1"/>
</dbReference>
<proteinExistence type="inferred from homology"/>
<dbReference type="InterPro" id="IPR017853">
    <property type="entry name" value="GH"/>
</dbReference>
<comment type="function">
    <text evidence="2 10">Catalyzes the formation of the alpha-1,6-glucosidic linkages in glycogen by scission of a 1,4-alpha-linked oligosaccharide from growing alpha-1,4-glucan chains and the subsequent attachment of the oligosaccharide to the alpha-1,6 position.</text>
</comment>
<evidence type="ECO:0000313" key="13">
    <source>
        <dbReference type="EMBL" id="WPL17408.1"/>
    </source>
</evidence>
<sequence>MATVEQTPSNLPEPLRLIIEARHHDPFEVLGRHELEDGRAVVRVFLPRAERVRLNGGQLELERVPGTDFFVWEGDAKLVAGHYLIDWYDKQGQVHTQHDPYLFGPQLGDFDLHLFGEGRHWHAYRFLGAHQRRLEGLGEGGRDGIEGFAFAVWAPSAARVSVIGEFNDWDGRVHPMRVRPGTGVWELFIPGLEPGQLYKFEIRDQAGLPLVKIDPYGNAFQKRPETAAILQGPSSFKWRDAQWLEQRAKRNWQERPLSVYEVHLGSWQRGEDGSFLNYRDLAKRLSDYCATMGFTHIELMPITEHPLDASWGYQTTGYFAPTARFGTPDDFRFFVDHLHERGIGILLDWVPAHFPRDTTALGRFDGTALYEHADPRQGEHRDWGTYIFNFGRHEVKNFLLSSALYWLDEYHIDGLRVDAVASMLYLDYSRKEGEWIPNKYGGNENLDAIEFLRQLNTITHEQHPGTLMIAEESTSWPQVSRPTYLGGLGFSMKWNMGWMHDTLSYMEKDPIYRHYHHDLLTFGLLYAFTENFVLPFSHDEVVHGKRSMIDKMPGDAWQKFASLRLLYTFMYAYPGKKLLFQGCEFAQGQEWNFDEALDWYLLEREPHLGIKQIIADLNRLYQELPALHQVDFDSGGFEWIDCHDSSQSVLSFVRKSKDQKQIVAAAFNFTPVPRENYRIGVPRAGFYREAINSDGAFYGGSNVGNQGGVHSEALSWMGRENSIPIALPPLAGVIMVLEPDETLPANETASEHAKSRAQDQSQSEQASDQSNLLAPSAAATSSSDAGESVIAEPIMPASSSESVPTASAQTTESETPRPS</sequence>
<dbReference type="InterPro" id="IPR054169">
    <property type="entry name" value="GlgB_N"/>
</dbReference>
<keyword evidence="7 10" id="KW-0808">Transferase</keyword>
<dbReference type="SUPFAM" id="SSF81296">
    <property type="entry name" value="E set domains"/>
    <property type="match status" value="2"/>
</dbReference>
<dbReference type="Proteomes" id="UP001432180">
    <property type="component" value="Chromosome"/>
</dbReference>
<dbReference type="SUPFAM" id="SSF51445">
    <property type="entry name" value="(Trans)glycosidases"/>
    <property type="match status" value="1"/>
</dbReference>
<comment type="similarity">
    <text evidence="4 10">Belongs to the glycosyl hydrolase 13 family. GlgB subfamily.</text>
</comment>
<dbReference type="Pfam" id="PF00128">
    <property type="entry name" value="Alpha-amylase"/>
    <property type="match status" value="1"/>
</dbReference>
<evidence type="ECO:0000256" key="2">
    <source>
        <dbReference type="ARBA" id="ARBA00002953"/>
    </source>
</evidence>
<dbReference type="InterPro" id="IPR013780">
    <property type="entry name" value="Glyco_hydro_b"/>
</dbReference>
<dbReference type="Gene3D" id="2.60.40.10">
    <property type="entry name" value="Immunoglobulins"/>
    <property type="match status" value="1"/>
</dbReference>
<dbReference type="InterPro" id="IPR014756">
    <property type="entry name" value="Ig_E-set"/>
</dbReference>
<evidence type="ECO:0000256" key="10">
    <source>
        <dbReference type="HAMAP-Rule" id="MF_00685"/>
    </source>
</evidence>
<keyword evidence="9 10" id="KW-0119">Carbohydrate metabolism</keyword>
<dbReference type="InterPro" id="IPR004193">
    <property type="entry name" value="Glyco_hydro_13_N"/>
</dbReference>
<feature type="compositionally biased region" description="Polar residues" evidence="11">
    <location>
        <begin position="797"/>
        <end position="813"/>
    </location>
</feature>
<evidence type="ECO:0000256" key="1">
    <source>
        <dbReference type="ARBA" id="ARBA00000826"/>
    </source>
</evidence>
<dbReference type="CDD" id="cd11322">
    <property type="entry name" value="AmyAc_Glg_BE"/>
    <property type="match status" value="1"/>
</dbReference>
<dbReference type="PANTHER" id="PTHR43651:SF3">
    <property type="entry name" value="1,4-ALPHA-GLUCAN-BRANCHING ENZYME"/>
    <property type="match status" value="1"/>
</dbReference>
<evidence type="ECO:0000256" key="9">
    <source>
        <dbReference type="ARBA" id="ARBA00023277"/>
    </source>
</evidence>
<dbReference type="InterPro" id="IPR006407">
    <property type="entry name" value="GlgB"/>
</dbReference>
<keyword evidence="5 10" id="KW-0321">Glycogen metabolism</keyword>
<comment type="catalytic activity">
    <reaction evidence="1 10">
        <text>Transfers a segment of a (1-&gt;4)-alpha-D-glucan chain to a primary hydroxy group in a similar glucan chain.</text>
        <dbReference type="EC" id="2.4.1.18"/>
    </reaction>
</comment>
<keyword evidence="8 10" id="KW-0320">Glycogen biosynthesis</keyword>
<feature type="region of interest" description="Disordered" evidence="11">
    <location>
        <begin position="744"/>
        <end position="819"/>
    </location>
</feature>
<gene>
    <name evidence="13" type="primary">glgB_2</name>
    <name evidence="10" type="synonym">glgB</name>
    <name evidence="13" type="ORF">Thiowin_02415</name>
</gene>
<reference evidence="13 14" key="1">
    <citation type="journal article" date="2023" name="Microorganisms">
        <title>Thiorhodovibrio frisius and Trv. litoralis spp. nov., Two Novel Members from a Clade of Fastidious Purple Sulfur Bacteria That Exhibit Unique Red-Shifted Light-Harvesting Capabilities.</title>
        <authorList>
            <person name="Methner A."/>
            <person name="Kuzyk S.B."/>
            <person name="Petersen J."/>
            <person name="Bauer S."/>
            <person name="Brinkmann H."/>
            <person name="Sichau K."/>
            <person name="Wanner G."/>
            <person name="Wolf J."/>
            <person name="Neumann-Schaal M."/>
            <person name="Henke P."/>
            <person name="Tank M."/>
            <person name="Sproer C."/>
            <person name="Bunk B."/>
            <person name="Overmann J."/>
        </authorList>
    </citation>
    <scope>NUCLEOTIDE SEQUENCE [LARGE SCALE GENOMIC DNA]</scope>
    <source>
        <strain evidence="13 14">DSM 6702</strain>
    </source>
</reference>
<name>A0ABZ0S8M4_9GAMM</name>
<dbReference type="InterPro" id="IPR044143">
    <property type="entry name" value="GlgB_N_E_set_prok"/>
</dbReference>
<dbReference type="RefSeq" id="WP_328987917.1">
    <property type="nucleotide sequence ID" value="NZ_CP121472.1"/>
</dbReference>
<evidence type="ECO:0000256" key="3">
    <source>
        <dbReference type="ARBA" id="ARBA00004964"/>
    </source>
</evidence>
<dbReference type="EMBL" id="CP121472">
    <property type="protein sequence ID" value="WPL17408.1"/>
    <property type="molecule type" value="Genomic_DNA"/>
</dbReference>
<protein>
    <recommendedName>
        <fullName evidence="10">1,4-alpha-glucan branching enzyme GlgB</fullName>
        <ecNumber evidence="10">2.4.1.18</ecNumber>
    </recommendedName>
    <alternativeName>
        <fullName evidence="10">1,4-alpha-D-glucan:1,4-alpha-D-glucan 6-glucosyl-transferase</fullName>
    </alternativeName>
    <alternativeName>
        <fullName evidence="10">Alpha-(1-&gt;4)-glucan branching enzyme</fullName>
    </alternativeName>
    <alternativeName>
        <fullName evidence="10">Glycogen branching enzyme</fullName>
        <shortName evidence="10">BE</shortName>
    </alternativeName>
</protein>
<evidence type="ECO:0000256" key="6">
    <source>
        <dbReference type="ARBA" id="ARBA00022676"/>
    </source>
</evidence>
<dbReference type="CDD" id="cd02855">
    <property type="entry name" value="E_set_GBE_prok_N"/>
    <property type="match status" value="1"/>
</dbReference>
<comment type="subunit">
    <text evidence="10">Monomer.</text>
</comment>
<dbReference type="InterPro" id="IPR013783">
    <property type="entry name" value="Ig-like_fold"/>
</dbReference>
<dbReference type="InterPro" id="IPR037439">
    <property type="entry name" value="Branching_enzy"/>
</dbReference>
<dbReference type="InterPro" id="IPR006048">
    <property type="entry name" value="A-amylase/branching_C"/>
</dbReference>
<dbReference type="HAMAP" id="MF_00685">
    <property type="entry name" value="GlgB"/>
    <property type="match status" value="1"/>
</dbReference>
<feature type="active site" description="Proton donor" evidence="10">
    <location>
        <position position="471"/>
    </location>
</feature>
<dbReference type="Pfam" id="PF02806">
    <property type="entry name" value="Alpha-amylase_C"/>
    <property type="match status" value="1"/>
</dbReference>